<keyword evidence="2" id="KW-0418">Kinase</keyword>
<accession>A0A1M6DPI7</accession>
<sequence>MTDEQALEFFENFSAGNVRDFKRLAQSGSARINWLAISRDKNFIVTFNENLRENEAFFYFSELFSELNLNTPEVLKISDDRKIYVQEFLGAKTLSEIITEEGVSQRVKNLVRQTLNKLHTLQTKTLGKTDFAKTFEYESYDALPVMHDLYYFKNFIADVLELHYHKSSLLKEFQKLTEIVENLQPKVLMLRDFQARNILVNHQDEVFFIDYQSAMEGPAIYDAVSFLFQAKANFPEDFKNEMLEFYFSLWENQAQRDKLKNSLKPVMLMRFLQVLGAYGFRGLVQRKPHFLQSLNLGIKNITEFSENWEEMHRFPELKSVIAQLDSEKNLDIRAKI</sequence>
<dbReference type="GO" id="GO:0016301">
    <property type="term" value="F:kinase activity"/>
    <property type="evidence" value="ECO:0007669"/>
    <property type="project" value="UniProtKB-KW"/>
</dbReference>
<name>A0A1M6DPI7_9FLAO</name>
<evidence type="ECO:0000259" key="1">
    <source>
        <dbReference type="Pfam" id="PF01636"/>
    </source>
</evidence>
<dbReference type="AlphaFoldDB" id="A0A1M6DPI7"/>
<protein>
    <submittedName>
        <fullName evidence="2">Predicted phosphotransferase, aminoglycoside/choline kinase (APH/ChoK) family</fullName>
    </submittedName>
</protein>
<evidence type="ECO:0000313" key="3">
    <source>
        <dbReference type="Proteomes" id="UP000184335"/>
    </source>
</evidence>
<feature type="domain" description="Aminoglycoside phosphotransferase" evidence="1">
    <location>
        <begin position="26"/>
        <end position="249"/>
    </location>
</feature>
<dbReference type="InterPro" id="IPR002575">
    <property type="entry name" value="Aminoglycoside_PTrfase"/>
</dbReference>
<dbReference type="OrthoDB" id="9784461at2"/>
<dbReference type="Pfam" id="PF01636">
    <property type="entry name" value="APH"/>
    <property type="match status" value="1"/>
</dbReference>
<gene>
    <name evidence="2" type="ORF">SAMN05443429_10450</name>
</gene>
<dbReference type="InterPro" id="IPR011009">
    <property type="entry name" value="Kinase-like_dom_sf"/>
</dbReference>
<dbReference type="Gene3D" id="3.90.1200.10">
    <property type="match status" value="1"/>
</dbReference>
<dbReference type="InterPro" id="IPR051678">
    <property type="entry name" value="AGP_Transferase"/>
</dbReference>
<proteinExistence type="predicted"/>
<organism evidence="2 3">
    <name type="scientific">Cruoricaptor ignavus</name>
    <dbReference type="NCBI Taxonomy" id="1118202"/>
    <lineage>
        <taxon>Bacteria</taxon>
        <taxon>Pseudomonadati</taxon>
        <taxon>Bacteroidota</taxon>
        <taxon>Flavobacteriia</taxon>
        <taxon>Flavobacteriales</taxon>
        <taxon>Weeksellaceae</taxon>
        <taxon>Cruoricaptor</taxon>
    </lineage>
</organism>
<dbReference type="Proteomes" id="UP000184335">
    <property type="component" value="Unassembled WGS sequence"/>
</dbReference>
<dbReference type="SUPFAM" id="SSF56112">
    <property type="entry name" value="Protein kinase-like (PK-like)"/>
    <property type="match status" value="1"/>
</dbReference>
<keyword evidence="2" id="KW-0808">Transferase</keyword>
<reference evidence="2 3" key="1">
    <citation type="submission" date="2016-11" db="EMBL/GenBank/DDBJ databases">
        <authorList>
            <person name="Jaros S."/>
            <person name="Januszkiewicz K."/>
            <person name="Wedrychowicz H."/>
        </authorList>
    </citation>
    <scope>NUCLEOTIDE SEQUENCE [LARGE SCALE GENOMIC DNA]</scope>
    <source>
        <strain evidence="2 3">DSM 25479</strain>
    </source>
</reference>
<dbReference type="PANTHER" id="PTHR21310">
    <property type="entry name" value="AMINOGLYCOSIDE PHOSPHOTRANSFERASE-RELATED-RELATED"/>
    <property type="match status" value="1"/>
</dbReference>
<dbReference type="RefSeq" id="WP_073179060.1">
    <property type="nucleotide sequence ID" value="NZ_FQYI01000004.1"/>
</dbReference>
<dbReference type="EMBL" id="FQYI01000004">
    <property type="protein sequence ID" value="SHI75102.1"/>
    <property type="molecule type" value="Genomic_DNA"/>
</dbReference>
<evidence type="ECO:0000313" key="2">
    <source>
        <dbReference type="EMBL" id="SHI75102.1"/>
    </source>
</evidence>
<keyword evidence="3" id="KW-1185">Reference proteome</keyword>
<dbReference type="STRING" id="1118202.SAMN05443429_10450"/>